<name>A0A1K1R1P4_9FLAO</name>
<evidence type="ECO:0000313" key="6">
    <source>
        <dbReference type="EMBL" id="SFW65771.1"/>
    </source>
</evidence>
<dbReference type="GO" id="GO:0003677">
    <property type="term" value="F:DNA binding"/>
    <property type="evidence" value="ECO:0007669"/>
    <property type="project" value="UniProtKB-UniRule"/>
</dbReference>
<dbReference type="InterPro" id="IPR036271">
    <property type="entry name" value="Tet_transcr_reg_TetR-rel_C_sf"/>
</dbReference>
<reference evidence="7" key="1">
    <citation type="submission" date="2016-11" db="EMBL/GenBank/DDBJ databases">
        <authorList>
            <person name="Varghese N."/>
            <person name="Submissions S."/>
        </authorList>
    </citation>
    <scope>NUCLEOTIDE SEQUENCE [LARGE SCALE GENOMIC DNA]</scope>
    <source>
        <strain evidence="7">DSM 24786</strain>
    </source>
</reference>
<keyword evidence="1" id="KW-0805">Transcription regulation</keyword>
<dbReference type="OrthoDB" id="9795242at2"/>
<keyword evidence="7" id="KW-1185">Reference proteome</keyword>
<dbReference type="Gene3D" id="1.10.357.10">
    <property type="entry name" value="Tetracycline Repressor, domain 2"/>
    <property type="match status" value="1"/>
</dbReference>
<evidence type="ECO:0000313" key="7">
    <source>
        <dbReference type="Proteomes" id="UP000183257"/>
    </source>
</evidence>
<evidence type="ECO:0000256" key="4">
    <source>
        <dbReference type="PROSITE-ProRule" id="PRU00335"/>
    </source>
</evidence>
<evidence type="ECO:0000256" key="1">
    <source>
        <dbReference type="ARBA" id="ARBA00023015"/>
    </source>
</evidence>
<dbReference type="PROSITE" id="PS50977">
    <property type="entry name" value="HTH_TETR_2"/>
    <property type="match status" value="1"/>
</dbReference>
<dbReference type="AlphaFoldDB" id="A0A1K1R1P4"/>
<dbReference type="PANTHER" id="PTHR47506:SF10">
    <property type="entry name" value="TRANSCRIPTIONAL REGULATORY PROTEIN"/>
    <property type="match status" value="1"/>
</dbReference>
<dbReference type="EMBL" id="FPIY01000006">
    <property type="protein sequence ID" value="SFW65771.1"/>
    <property type="molecule type" value="Genomic_DNA"/>
</dbReference>
<dbReference type="STRING" id="76595.SAMN05660313_03176"/>
<keyword evidence="3" id="KW-0804">Transcription</keyword>
<sequence length="187" mass="21812">MARKKQYNEEEVIKKAMGLFWRNGYEATSVRMLEKEMGINQFSIYSSFKNKQGVFLESIKNYKKEINGIKEILRQSNNGVLGIKQYFYNFLEFSTEGHIRKGCLVTNSVNEIKDDADPEVMEELKKFANEIRELFVSNLKQDDKKDESKIECQADFLMNNLLGLSIASKVFHQNQLENIIEVTFKNL</sequence>
<dbReference type="InterPro" id="IPR009057">
    <property type="entry name" value="Homeodomain-like_sf"/>
</dbReference>
<dbReference type="SUPFAM" id="SSF46689">
    <property type="entry name" value="Homeodomain-like"/>
    <property type="match status" value="1"/>
</dbReference>
<accession>A0A1K1R1P4</accession>
<evidence type="ECO:0000256" key="2">
    <source>
        <dbReference type="ARBA" id="ARBA00023125"/>
    </source>
</evidence>
<evidence type="ECO:0000259" key="5">
    <source>
        <dbReference type="PROSITE" id="PS50977"/>
    </source>
</evidence>
<keyword evidence="2 4" id="KW-0238">DNA-binding</keyword>
<gene>
    <name evidence="6" type="ORF">SAMN05660313_03176</name>
</gene>
<dbReference type="Gene3D" id="1.10.10.60">
    <property type="entry name" value="Homeodomain-like"/>
    <property type="match status" value="1"/>
</dbReference>
<evidence type="ECO:0000256" key="3">
    <source>
        <dbReference type="ARBA" id="ARBA00023163"/>
    </source>
</evidence>
<feature type="domain" description="HTH tetR-type" evidence="5">
    <location>
        <begin position="6"/>
        <end position="66"/>
    </location>
</feature>
<protein>
    <submittedName>
        <fullName evidence="6">Transcriptional regulator, TetR family</fullName>
    </submittedName>
</protein>
<dbReference type="SUPFAM" id="SSF48498">
    <property type="entry name" value="Tetracyclin repressor-like, C-terminal domain"/>
    <property type="match status" value="1"/>
</dbReference>
<dbReference type="InterPro" id="IPR001647">
    <property type="entry name" value="HTH_TetR"/>
</dbReference>
<feature type="DNA-binding region" description="H-T-H motif" evidence="4">
    <location>
        <begin position="29"/>
        <end position="48"/>
    </location>
</feature>
<organism evidence="6 7">
    <name type="scientific">Cellulophaga fucicola</name>
    <dbReference type="NCBI Taxonomy" id="76595"/>
    <lineage>
        <taxon>Bacteria</taxon>
        <taxon>Pseudomonadati</taxon>
        <taxon>Bacteroidota</taxon>
        <taxon>Flavobacteriia</taxon>
        <taxon>Flavobacteriales</taxon>
        <taxon>Flavobacteriaceae</taxon>
        <taxon>Cellulophaga</taxon>
    </lineage>
</organism>
<dbReference type="RefSeq" id="WP_072304794.1">
    <property type="nucleotide sequence ID" value="NZ_CBDUMO010000049.1"/>
</dbReference>
<proteinExistence type="predicted"/>
<dbReference type="PANTHER" id="PTHR47506">
    <property type="entry name" value="TRANSCRIPTIONAL REGULATORY PROTEIN"/>
    <property type="match status" value="1"/>
</dbReference>
<dbReference type="Pfam" id="PF00440">
    <property type="entry name" value="TetR_N"/>
    <property type="match status" value="1"/>
</dbReference>
<dbReference type="Proteomes" id="UP000183257">
    <property type="component" value="Unassembled WGS sequence"/>
</dbReference>